<dbReference type="GO" id="GO:0033925">
    <property type="term" value="F:mannosyl-glycoprotein endo-beta-N-acetylglucosaminidase activity"/>
    <property type="evidence" value="ECO:0007669"/>
    <property type="project" value="UniProtKB-EC"/>
</dbReference>
<evidence type="ECO:0000256" key="1">
    <source>
        <dbReference type="SAM" id="MobiDB-lite"/>
    </source>
</evidence>
<dbReference type="Proteomes" id="UP000307440">
    <property type="component" value="Unassembled WGS sequence"/>
</dbReference>
<evidence type="ECO:0000313" key="3">
    <source>
        <dbReference type="EMBL" id="TFK24206.1"/>
    </source>
</evidence>
<gene>
    <name evidence="3" type="ORF">FA15DRAFT_669759</name>
</gene>
<keyword evidence="4" id="KW-1185">Reference proteome</keyword>
<dbReference type="AlphaFoldDB" id="A0A5C3KUL4"/>
<protein>
    <recommendedName>
        <fullName evidence="2">Cytosolic endo-beta-N-acetylglucosaminidase TIM barrel domain-containing protein</fullName>
    </recommendedName>
</protein>
<dbReference type="Pfam" id="PF03644">
    <property type="entry name" value="Glyco_hydro_85"/>
    <property type="match status" value="1"/>
</dbReference>
<dbReference type="OrthoDB" id="284473at2759"/>
<feature type="domain" description="Cytosolic endo-beta-N-acetylglucosaminidase TIM barrel" evidence="2">
    <location>
        <begin position="75"/>
        <end position="412"/>
    </location>
</feature>
<feature type="region of interest" description="Disordered" evidence="1">
    <location>
        <begin position="27"/>
        <end position="49"/>
    </location>
</feature>
<organism evidence="3 4">
    <name type="scientific">Coprinopsis marcescibilis</name>
    <name type="common">Agaric fungus</name>
    <name type="synonym">Psathyrella marcescibilis</name>
    <dbReference type="NCBI Taxonomy" id="230819"/>
    <lineage>
        <taxon>Eukaryota</taxon>
        <taxon>Fungi</taxon>
        <taxon>Dikarya</taxon>
        <taxon>Basidiomycota</taxon>
        <taxon>Agaricomycotina</taxon>
        <taxon>Agaricomycetes</taxon>
        <taxon>Agaricomycetidae</taxon>
        <taxon>Agaricales</taxon>
        <taxon>Agaricineae</taxon>
        <taxon>Psathyrellaceae</taxon>
        <taxon>Coprinopsis</taxon>
    </lineage>
</organism>
<reference evidence="3 4" key="1">
    <citation type="journal article" date="2019" name="Nat. Ecol. Evol.">
        <title>Megaphylogeny resolves global patterns of mushroom evolution.</title>
        <authorList>
            <person name="Varga T."/>
            <person name="Krizsan K."/>
            <person name="Foldi C."/>
            <person name="Dima B."/>
            <person name="Sanchez-Garcia M."/>
            <person name="Sanchez-Ramirez S."/>
            <person name="Szollosi G.J."/>
            <person name="Szarkandi J.G."/>
            <person name="Papp V."/>
            <person name="Albert L."/>
            <person name="Andreopoulos W."/>
            <person name="Angelini C."/>
            <person name="Antonin V."/>
            <person name="Barry K.W."/>
            <person name="Bougher N.L."/>
            <person name="Buchanan P."/>
            <person name="Buyck B."/>
            <person name="Bense V."/>
            <person name="Catcheside P."/>
            <person name="Chovatia M."/>
            <person name="Cooper J."/>
            <person name="Damon W."/>
            <person name="Desjardin D."/>
            <person name="Finy P."/>
            <person name="Geml J."/>
            <person name="Haridas S."/>
            <person name="Hughes K."/>
            <person name="Justo A."/>
            <person name="Karasinski D."/>
            <person name="Kautmanova I."/>
            <person name="Kiss B."/>
            <person name="Kocsube S."/>
            <person name="Kotiranta H."/>
            <person name="LaButti K.M."/>
            <person name="Lechner B.E."/>
            <person name="Liimatainen K."/>
            <person name="Lipzen A."/>
            <person name="Lukacs Z."/>
            <person name="Mihaltcheva S."/>
            <person name="Morgado L.N."/>
            <person name="Niskanen T."/>
            <person name="Noordeloos M.E."/>
            <person name="Ohm R.A."/>
            <person name="Ortiz-Santana B."/>
            <person name="Ovrebo C."/>
            <person name="Racz N."/>
            <person name="Riley R."/>
            <person name="Savchenko A."/>
            <person name="Shiryaev A."/>
            <person name="Soop K."/>
            <person name="Spirin V."/>
            <person name="Szebenyi C."/>
            <person name="Tomsovsky M."/>
            <person name="Tulloss R.E."/>
            <person name="Uehling J."/>
            <person name="Grigoriev I.V."/>
            <person name="Vagvolgyi C."/>
            <person name="Papp T."/>
            <person name="Martin F.M."/>
            <person name="Miettinen O."/>
            <person name="Hibbett D.S."/>
            <person name="Nagy L.G."/>
        </authorList>
    </citation>
    <scope>NUCLEOTIDE SEQUENCE [LARGE SCALE GENOMIC DNA]</scope>
    <source>
        <strain evidence="3 4">CBS 121175</strain>
    </source>
</reference>
<dbReference type="InterPro" id="IPR005201">
    <property type="entry name" value="TIM_ENGase"/>
</dbReference>
<dbReference type="PANTHER" id="PTHR13246:SF1">
    <property type="entry name" value="CYTOSOLIC ENDO-BETA-N-ACETYLGLUCOSAMINIDASE"/>
    <property type="match status" value="1"/>
</dbReference>
<dbReference type="EMBL" id="ML210204">
    <property type="protein sequence ID" value="TFK24206.1"/>
    <property type="molecule type" value="Genomic_DNA"/>
</dbReference>
<dbReference type="GO" id="GO:0005829">
    <property type="term" value="C:cytosol"/>
    <property type="evidence" value="ECO:0007669"/>
    <property type="project" value="UniProtKB-SubCell"/>
</dbReference>
<proteinExistence type="predicted"/>
<name>A0A5C3KUL4_COPMA</name>
<evidence type="ECO:0000313" key="4">
    <source>
        <dbReference type="Proteomes" id="UP000307440"/>
    </source>
</evidence>
<dbReference type="Gene3D" id="3.20.20.80">
    <property type="entry name" value="Glycosidases"/>
    <property type="match status" value="1"/>
</dbReference>
<dbReference type="Gene3D" id="2.60.120.260">
    <property type="entry name" value="Galactose-binding domain-like"/>
    <property type="match status" value="1"/>
</dbReference>
<dbReference type="PANTHER" id="PTHR13246">
    <property type="entry name" value="ENDO BETA N-ACETYLGLUCOSAMINIDASE"/>
    <property type="match status" value="1"/>
</dbReference>
<accession>A0A5C3KUL4</accession>
<sequence>MPIAGKKFHPRALPEFWRSFKEFDEWRSSQNSSSDPADGVVKYVPRKQRESDTAGKGKLLVSHDFKGGYVEDPFNKSYSFNWWFVTDIFNYFAHHRISIPPPEWITASHRQGVPILGTIIFEGQSDLDLLRMVVGKLPEGPNSQAVDYTVPVSSYYAELFADIAKERGFDGWLMNVEIYLQGGAAQARGLAAWMSLLTDAIHRKVGPHGQVIWYDSVIIDGNLSWQDRLNAYNLPFFLASDGIFTNYWWRTRFPRWQQDWFASLDPNLTGQTAEPHQHVVKKTLKDIYVGVDVWGRGSHGEGGFGSYKAIEHWDPRTLGFSIALFAQGWTWETEQDKPGWNWEAFWEYDSKLWVGPPTGTVVVPPHILKPGEVPCTHDPYQPLSAFFPNRPPPDPLDLPFFTNFCPGIGNAWRVEGQEVWQSEKGWTDMDKQTSIGDLVWPRPKAYNLTGGTLSNATMTSALNFADAWNGGTSLQLNLTVPGNATKYGGYWVPIQSFTFTSRTKYEASIVYKVGLSGKVQFDATFELGIRTISGDNHSTIISKKTSDLAYEWKKTTVTFEIATPVAGGSTIVPSSVGLVVAVSTPSVSGPFEFPFLVGHIAVYPHLPDQYKEFKTNLLWMTFAPEAAKPLDGILSWEVVTELQQPPPVTIDDPEDTRVPWNLQSTKQDWFPRFLYYNIYAKPVLQGGGFGQSTWIGTTGLDGQTKRFFVYDENLPTTTGQRRFTFEIEGVLDTGDVTRWFDTPAPSVGLDNPKRARRVSLKAMLNPLRRKKSKGDGSLAK</sequence>
<dbReference type="STRING" id="230819.A0A5C3KUL4"/>
<evidence type="ECO:0000259" key="2">
    <source>
        <dbReference type="Pfam" id="PF03644"/>
    </source>
</evidence>
<dbReference type="InterPro" id="IPR032979">
    <property type="entry name" value="ENGase"/>
</dbReference>